<evidence type="ECO:0000256" key="1">
    <source>
        <dbReference type="SAM" id="MobiDB-lite"/>
    </source>
</evidence>
<evidence type="ECO:0000313" key="3">
    <source>
        <dbReference type="Proteomes" id="UP001230289"/>
    </source>
</evidence>
<gene>
    <name evidence="2" type="ORF">RBR11_14080</name>
</gene>
<keyword evidence="3" id="KW-1185">Reference proteome</keyword>
<accession>A0ABU0XJM3</accession>
<dbReference type="Proteomes" id="UP001230289">
    <property type="component" value="Unassembled WGS sequence"/>
</dbReference>
<dbReference type="RefSeq" id="WP_308489997.1">
    <property type="nucleotide sequence ID" value="NZ_JAVFCB010000008.1"/>
</dbReference>
<organism evidence="2 3">
    <name type="scientific">Microbacterium capsulatum</name>
    <dbReference type="NCBI Taxonomy" id="3041921"/>
    <lineage>
        <taxon>Bacteria</taxon>
        <taxon>Bacillati</taxon>
        <taxon>Actinomycetota</taxon>
        <taxon>Actinomycetes</taxon>
        <taxon>Micrococcales</taxon>
        <taxon>Microbacteriaceae</taxon>
        <taxon>Microbacterium</taxon>
    </lineage>
</organism>
<reference evidence="2 3" key="1">
    <citation type="submission" date="2023-08" db="EMBL/GenBank/DDBJ databases">
        <title>Microbacterium sp. nov., isolated from a waste landfill.</title>
        <authorList>
            <person name="Wen W."/>
        </authorList>
    </citation>
    <scope>NUCLEOTIDE SEQUENCE [LARGE SCALE GENOMIC DNA]</scope>
    <source>
        <strain evidence="2 3">ASV81</strain>
    </source>
</reference>
<comment type="caution">
    <text evidence="2">The sequence shown here is derived from an EMBL/GenBank/DDBJ whole genome shotgun (WGS) entry which is preliminary data.</text>
</comment>
<name>A0ABU0XJM3_9MICO</name>
<dbReference type="EMBL" id="JAVFCB010000008">
    <property type="protein sequence ID" value="MDQ4215047.1"/>
    <property type="molecule type" value="Genomic_DNA"/>
</dbReference>
<protein>
    <submittedName>
        <fullName evidence="2">Uncharacterized protein</fullName>
    </submittedName>
</protein>
<feature type="region of interest" description="Disordered" evidence="1">
    <location>
        <begin position="1"/>
        <end position="47"/>
    </location>
</feature>
<sequence length="83" mass="8235">MGMFTQKPEEPTEWAGLPSEPFDRDEATDLPEQPATDPFGLGLGGGGVSIPVVSGAGGSVSIPVPLPEAPETAGAEAGESAGD</sequence>
<feature type="region of interest" description="Disordered" evidence="1">
    <location>
        <begin position="63"/>
        <end position="83"/>
    </location>
</feature>
<evidence type="ECO:0000313" key="2">
    <source>
        <dbReference type="EMBL" id="MDQ4215047.1"/>
    </source>
</evidence>
<proteinExistence type="predicted"/>